<reference evidence="1 2" key="1">
    <citation type="journal article" date="2014" name="Genome Announc.">
        <title>Whole Genome Sequence of the Probiotic Strain Lactobacillus paracasei N1115, Isolated from Traditional Chinese Fermented Milk.</title>
        <authorList>
            <person name="Wang S."/>
            <person name="Zhu H."/>
            <person name="He F."/>
            <person name="Luo Y."/>
            <person name="Kang Z."/>
            <person name="Lu C."/>
            <person name="Feng L."/>
            <person name="Lu X."/>
            <person name="Xue Y."/>
            <person name="Wang H."/>
        </authorList>
    </citation>
    <scope>NUCLEOTIDE SEQUENCE [LARGE SCALE GENOMIC DNA]</scope>
    <source>
        <strain evidence="1 2">N1115</strain>
    </source>
</reference>
<organism evidence="1 2">
    <name type="scientific">Lacticaseibacillus paracasei N1115</name>
    <dbReference type="NCBI Taxonomy" id="1446494"/>
    <lineage>
        <taxon>Bacteria</taxon>
        <taxon>Bacillati</taxon>
        <taxon>Bacillota</taxon>
        <taxon>Bacilli</taxon>
        <taxon>Lactobacillales</taxon>
        <taxon>Lactobacillaceae</taxon>
        <taxon>Lacticaseibacillus</taxon>
    </lineage>
</organism>
<dbReference type="KEGG" id="lpq:AF91_10080"/>
<dbReference type="Proteomes" id="UP000019441">
    <property type="component" value="Chromosome"/>
</dbReference>
<dbReference type="EMBL" id="CP007122">
    <property type="protein sequence ID" value="AHJ34451.1"/>
    <property type="molecule type" value="Genomic_DNA"/>
</dbReference>
<evidence type="ECO:0000313" key="1">
    <source>
        <dbReference type="EMBL" id="AHJ34451.1"/>
    </source>
</evidence>
<dbReference type="AlphaFoldDB" id="A0A806LEQ4"/>
<name>A0A806LEQ4_LACPA</name>
<gene>
    <name evidence="1" type="ORF">AF91_10080</name>
</gene>
<sequence>MIGSASKNASLVTWNLPRDKRCVFLMQIILLSVQ</sequence>
<proteinExistence type="predicted"/>
<protein>
    <submittedName>
        <fullName evidence="1">Uncharacterized protein</fullName>
    </submittedName>
</protein>
<evidence type="ECO:0000313" key="2">
    <source>
        <dbReference type="Proteomes" id="UP000019441"/>
    </source>
</evidence>
<accession>A0A806LEQ4</accession>